<keyword evidence="2" id="KW-0812">Transmembrane</keyword>
<organism evidence="4 5">
    <name type="scientific">Jiella avicenniae</name>
    <dbReference type="NCBI Taxonomy" id="2907202"/>
    <lineage>
        <taxon>Bacteria</taxon>
        <taxon>Pseudomonadati</taxon>
        <taxon>Pseudomonadota</taxon>
        <taxon>Alphaproteobacteria</taxon>
        <taxon>Hyphomicrobiales</taxon>
        <taxon>Aurantimonadaceae</taxon>
        <taxon>Jiella</taxon>
    </lineage>
</organism>
<dbReference type="InterPro" id="IPR024408">
    <property type="entry name" value="Muramidase"/>
</dbReference>
<sequence>MDFRNFRGAAKRIDDLDLPRLGHLIGVGEDEIHAVLDAETNGHGFDALGRPRMLFEPHIFWRELPKGKRGEAQRLGLAYPKWRRNYPADSYPRLKQAMAIDATAALRAASWGLGQVMGFNHKLAGYDTVDEMVTAFMADEENHLKAMVEFIVSAGLDDELRRHDWRGFARGYNGPGFEKNGYDDKLAAAWRRWAKIPDTAWSPEEAAPVPVPSPAPRDRAGSAAPDLIASVSKAIGAAKGAAQGSIAGIGTPTAIAGTLKAFGWFPDLTPEQIIIGFGLVTLVVATATAAFFAFRRAYDAPANK</sequence>
<accession>A0A9X1NVS0</accession>
<dbReference type="Proteomes" id="UP001139035">
    <property type="component" value="Unassembled WGS sequence"/>
</dbReference>
<protein>
    <submittedName>
        <fullName evidence="4">N-acetylmuramidase family protein</fullName>
    </submittedName>
</protein>
<dbReference type="Pfam" id="PF11860">
    <property type="entry name" value="Muramidase"/>
    <property type="match status" value="1"/>
</dbReference>
<name>A0A9X1NVS0_9HYPH</name>
<proteinExistence type="predicted"/>
<reference evidence="4" key="1">
    <citation type="submission" date="2022-01" db="EMBL/GenBank/DDBJ databases">
        <title>Jiella avicenniae sp. nov., a novel endophytic bacterium isolated from bark of Avicennia marina.</title>
        <authorList>
            <person name="Tuo L."/>
        </authorList>
    </citation>
    <scope>NUCLEOTIDE SEQUENCE</scope>
    <source>
        <strain evidence="4">CBK1P-4</strain>
    </source>
</reference>
<evidence type="ECO:0000259" key="3">
    <source>
        <dbReference type="Pfam" id="PF11860"/>
    </source>
</evidence>
<evidence type="ECO:0000313" key="5">
    <source>
        <dbReference type="Proteomes" id="UP001139035"/>
    </source>
</evidence>
<dbReference type="RefSeq" id="WP_233717141.1">
    <property type="nucleotide sequence ID" value="NZ_JAJUWU010000001.1"/>
</dbReference>
<evidence type="ECO:0000313" key="4">
    <source>
        <dbReference type="EMBL" id="MCE7026437.1"/>
    </source>
</evidence>
<keyword evidence="2" id="KW-1133">Transmembrane helix</keyword>
<gene>
    <name evidence="4" type="ORF">LZD57_00405</name>
</gene>
<evidence type="ECO:0000256" key="2">
    <source>
        <dbReference type="SAM" id="Phobius"/>
    </source>
</evidence>
<feature type="domain" description="N-acetylmuramidase" evidence="3">
    <location>
        <begin position="31"/>
        <end position="193"/>
    </location>
</feature>
<keyword evidence="5" id="KW-1185">Reference proteome</keyword>
<feature type="region of interest" description="Disordered" evidence="1">
    <location>
        <begin position="203"/>
        <end position="222"/>
    </location>
</feature>
<evidence type="ECO:0000256" key="1">
    <source>
        <dbReference type="SAM" id="MobiDB-lite"/>
    </source>
</evidence>
<dbReference type="AlphaFoldDB" id="A0A9X1NVS0"/>
<dbReference type="EMBL" id="JAJUWU010000001">
    <property type="protein sequence ID" value="MCE7026437.1"/>
    <property type="molecule type" value="Genomic_DNA"/>
</dbReference>
<comment type="caution">
    <text evidence="4">The sequence shown here is derived from an EMBL/GenBank/DDBJ whole genome shotgun (WGS) entry which is preliminary data.</text>
</comment>
<keyword evidence="2" id="KW-0472">Membrane</keyword>
<feature type="transmembrane region" description="Helical" evidence="2">
    <location>
        <begin position="273"/>
        <end position="294"/>
    </location>
</feature>